<accession>A0A6J7X978</accession>
<sequence length="66" mass="7745">MKSHNQYSFDILYSGMTFRCDVDGVHLTVQSRGFLDDRAYDSLKRYVEAEGFIVELDQRKGIFDLF</sequence>
<gene>
    <name evidence="1" type="ORF">UFOVP760_73</name>
</gene>
<dbReference type="EMBL" id="LR798360">
    <property type="protein sequence ID" value="CAB5226294.1"/>
    <property type="molecule type" value="Genomic_DNA"/>
</dbReference>
<proteinExistence type="predicted"/>
<reference evidence="1" key="1">
    <citation type="submission" date="2020-05" db="EMBL/GenBank/DDBJ databases">
        <authorList>
            <person name="Chiriac C."/>
            <person name="Salcher M."/>
            <person name="Ghai R."/>
            <person name="Kavagutti S V."/>
        </authorList>
    </citation>
    <scope>NUCLEOTIDE SEQUENCE</scope>
</reference>
<evidence type="ECO:0000313" key="1">
    <source>
        <dbReference type="EMBL" id="CAB5226294.1"/>
    </source>
</evidence>
<protein>
    <submittedName>
        <fullName evidence="1">Uncharacterized protein</fullName>
    </submittedName>
</protein>
<organism evidence="1">
    <name type="scientific">uncultured Caudovirales phage</name>
    <dbReference type="NCBI Taxonomy" id="2100421"/>
    <lineage>
        <taxon>Viruses</taxon>
        <taxon>Duplodnaviria</taxon>
        <taxon>Heunggongvirae</taxon>
        <taxon>Uroviricota</taxon>
        <taxon>Caudoviricetes</taxon>
        <taxon>Peduoviridae</taxon>
        <taxon>Maltschvirus</taxon>
        <taxon>Maltschvirus maltsch</taxon>
    </lineage>
</organism>
<name>A0A6J7X978_9CAUD</name>